<evidence type="ECO:0000256" key="4">
    <source>
        <dbReference type="ARBA" id="ARBA00022692"/>
    </source>
</evidence>
<evidence type="ECO:0000256" key="5">
    <source>
        <dbReference type="ARBA" id="ARBA00022750"/>
    </source>
</evidence>
<evidence type="ECO:0000256" key="3">
    <source>
        <dbReference type="ARBA" id="ARBA00022670"/>
    </source>
</evidence>
<dbReference type="PROSITE" id="PS00855">
    <property type="entry name" value="SPASE_II"/>
    <property type="match status" value="1"/>
</dbReference>
<dbReference type="PANTHER" id="PTHR33695:SF1">
    <property type="entry name" value="LIPOPROTEIN SIGNAL PEPTIDASE"/>
    <property type="match status" value="1"/>
</dbReference>
<dbReference type="Pfam" id="PF01252">
    <property type="entry name" value="Peptidase_A8"/>
    <property type="match status" value="1"/>
</dbReference>
<comment type="catalytic activity">
    <reaction evidence="9 10">
        <text>Release of signal peptides from bacterial membrane prolipoproteins. Hydrolyzes -Xaa-Yaa-Zaa-|-(S,diacylglyceryl)Cys-, in which Xaa is hydrophobic (preferably Leu), and Yaa (Ala or Ser) and Zaa (Gly or Ala) have small, neutral side chains.</text>
        <dbReference type="EC" id="3.4.23.36"/>
    </reaction>
</comment>
<comment type="function">
    <text evidence="9 10">This protein specifically catalyzes the removal of signal peptides from prolipoproteins.</text>
</comment>
<dbReference type="EC" id="3.4.23.36" evidence="9"/>
<keyword evidence="7 9" id="KW-1133">Transmembrane helix</keyword>
<evidence type="ECO:0000256" key="10">
    <source>
        <dbReference type="RuleBase" id="RU000594"/>
    </source>
</evidence>
<dbReference type="Proteomes" id="UP001231941">
    <property type="component" value="Unassembled WGS sequence"/>
</dbReference>
<evidence type="ECO:0000256" key="9">
    <source>
        <dbReference type="HAMAP-Rule" id="MF_00161"/>
    </source>
</evidence>
<dbReference type="RefSeq" id="WP_305990461.1">
    <property type="nucleotide sequence ID" value="NZ_JAVAMP010000001.1"/>
</dbReference>
<dbReference type="PRINTS" id="PR00781">
    <property type="entry name" value="LIPOSIGPTASE"/>
</dbReference>
<evidence type="ECO:0000256" key="8">
    <source>
        <dbReference type="ARBA" id="ARBA00023136"/>
    </source>
</evidence>
<evidence type="ECO:0000313" key="13">
    <source>
        <dbReference type="Proteomes" id="UP001231941"/>
    </source>
</evidence>
<evidence type="ECO:0000313" key="12">
    <source>
        <dbReference type="EMBL" id="MDP5273174.1"/>
    </source>
</evidence>
<feature type="transmembrane region" description="Helical" evidence="9">
    <location>
        <begin position="84"/>
        <end position="102"/>
    </location>
</feature>
<protein>
    <recommendedName>
        <fullName evidence="9">Lipoprotein signal peptidase</fullName>
        <ecNumber evidence="9">3.4.23.36</ecNumber>
    </recommendedName>
    <alternativeName>
        <fullName evidence="9">Prolipoprotein signal peptidase</fullName>
    </alternativeName>
    <alternativeName>
        <fullName evidence="9">Signal peptidase II</fullName>
        <shortName evidence="9">SPase II</shortName>
    </alternativeName>
</protein>
<gene>
    <name evidence="9 12" type="primary">lspA</name>
    <name evidence="12" type="ORF">Q5Y73_03570</name>
</gene>
<evidence type="ECO:0000256" key="6">
    <source>
        <dbReference type="ARBA" id="ARBA00022801"/>
    </source>
</evidence>
<keyword evidence="5 9" id="KW-0064">Aspartyl protease</keyword>
<keyword evidence="3 9" id="KW-0645">Protease</keyword>
<feature type="active site" evidence="9">
    <location>
        <position position="138"/>
    </location>
</feature>
<keyword evidence="8 9" id="KW-0472">Membrane</keyword>
<evidence type="ECO:0000256" key="11">
    <source>
        <dbReference type="RuleBase" id="RU004181"/>
    </source>
</evidence>
<reference evidence="12 13" key="1">
    <citation type="submission" date="2023-08" db="EMBL/GenBank/DDBJ databases">
        <authorList>
            <person name="Park J.-S."/>
        </authorList>
    </citation>
    <scope>NUCLEOTIDE SEQUENCE [LARGE SCALE GENOMIC DNA]</scope>
    <source>
        <strain evidence="12 13">2205SS18-9</strain>
    </source>
</reference>
<evidence type="ECO:0000256" key="1">
    <source>
        <dbReference type="ARBA" id="ARBA00006139"/>
    </source>
</evidence>
<evidence type="ECO:0000256" key="7">
    <source>
        <dbReference type="ARBA" id="ARBA00022989"/>
    </source>
</evidence>
<accession>A0ABT9IUY5</accession>
<dbReference type="NCBIfam" id="TIGR00077">
    <property type="entry name" value="lspA"/>
    <property type="match status" value="1"/>
</dbReference>
<feature type="transmembrane region" description="Helical" evidence="9">
    <location>
        <begin position="58"/>
        <end position="75"/>
    </location>
</feature>
<proteinExistence type="inferred from homology"/>
<evidence type="ECO:0000256" key="2">
    <source>
        <dbReference type="ARBA" id="ARBA00022475"/>
    </source>
</evidence>
<dbReference type="EMBL" id="JAVAMP010000001">
    <property type="protein sequence ID" value="MDP5273174.1"/>
    <property type="molecule type" value="Genomic_DNA"/>
</dbReference>
<dbReference type="PANTHER" id="PTHR33695">
    <property type="entry name" value="LIPOPROTEIN SIGNAL PEPTIDASE"/>
    <property type="match status" value="1"/>
</dbReference>
<feature type="active site" evidence="9">
    <location>
        <position position="112"/>
    </location>
</feature>
<comment type="subcellular location">
    <subcellularLocation>
        <location evidence="9">Cell membrane</location>
        <topology evidence="9">Multi-pass membrane protein</topology>
    </subcellularLocation>
</comment>
<dbReference type="InterPro" id="IPR001872">
    <property type="entry name" value="Peptidase_A8"/>
</dbReference>
<comment type="caution">
    <text evidence="12">The sequence shown here is derived from an EMBL/GenBank/DDBJ whole genome shotgun (WGS) entry which is preliminary data.</text>
</comment>
<organism evidence="12 13">
    <name type="scientific">Chengkuizengella axinellae</name>
    <dbReference type="NCBI Taxonomy" id="3064388"/>
    <lineage>
        <taxon>Bacteria</taxon>
        <taxon>Bacillati</taxon>
        <taxon>Bacillota</taxon>
        <taxon>Bacilli</taxon>
        <taxon>Bacillales</taxon>
        <taxon>Paenibacillaceae</taxon>
        <taxon>Chengkuizengella</taxon>
    </lineage>
</organism>
<keyword evidence="4 9" id="KW-0812">Transmembrane</keyword>
<dbReference type="GO" id="GO:0004190">
    <property type="term" value="F:aspartic-type endopeptidase activity"/>
    <property type="evidence" value="ECO:0007669"/>
    <property type="project" value="UniProtKB-EC"/>
</dbReference>
<comment type="caution">
    <text evidence="9">Lacks conserved residue(s) required for the propagation of feature annotation.</text>
</comment>
<keyword evidence="13" id="KW-1185">Reference proteome</keyword>
<feature type="transmembrane region" description="Helical" evidence="9">
    <location>
        <begin position="131"/>
        <end position="156"/>
    </location>
</feature>
<name>A0ABT9IUY5_9BACL</name>
<keyword evidence="2 9" id="KW-1003">Cell membrane</keyword>
<comment type="similarity">
    <text evidence="1 9 11">Belongs to the peptidase A8 family.</text>
</comment>
<dbReference type="HAMAP" id="MF_00161">
    <property type="entry name" value="LspA"/>
    <property type="match status" value="1"/>
</dbReference>
<comment type="pathway">
    <text evidence="9">Protein modification; lipoprotein biosynthesis (signal peptide cleavage).</text>
</comment>
<keyword evidence="6 9" id="KW-0378">Hydrolase</keyword>
<sequence>MRYYLIAFIMILFDQITKWMIVKYLEIGDRISVIGEFFQITSHRNKGAAFGILQNQRWFFIIITIIIVALVIWFLEQSKKEKRPVLCVALSLILGGAIGNFIDRVRMGEVVDFLSFNFRFNFFGFEVDYPFAIFNIADSAIVVGAILAAIITFFSVKKGEV</sequence>